<dbReference type="Proteomes" id="UP001489004">
    <property type="component" value="Unassembled WGS sequence"/>
</dbReference>
<protein>
    <submittedName>
        <fullName evidence="3">Uncharacterized protein</fullName>
    </submittedName>
</protein>
<feature type="region of interest" description="Disordered" evidence="1">
    <location>
        <begin position="197"/>
        <end position="221"/>
    </location>
</feature>
<keyword evidence="4" id="KW-1185">Reference proteome</keyword>
<keyword evidence="2" id="KW-0472">Membrane</keyword>
<evidence type="ECO:0000256" key="1">
    <source>
        <dbReference type="SAM" id="MobiDB-lite"/>
    </source>
</evidence>
<feature type="transmembrane region" description="Helical" evidence="2">
    <location>
        <begin position="309"/>
        <end position="327"/>
    </location>
</feature>
<evidence type="ECO:0000313" key="4">
    <source>
        <dbReference type="Proteomes" id="UP001489004"/>
    </source>
</evidence>
<sequence>MAGLSLLAGDKLLLSTCSLLQEGYFCLNFKWRHTTLAGQTASSGLVSQCHSVAERSPPYSDVEDAASECGCKSLACACVPGVSAIEPGEPAVAPVLGVLTLGSTEPLTGRQLGLLQDLARQLTPHLMEHTLPTVQYLTSAFFGPFPEDVTARGRAPAKHKATAAAACRSDEPKGPDDAAGGLANVVTDAPASPWAAESADRHWADSAEPPKGSTRRDVQPSAADADSLLRFCDARVEARFCRWHAQQCDWLDSMWGGLTLIMLAMCFMPPVRLARHLSLGEALPGLVCILVILAKLAMPKAWYLRRRELLVTVAYLGTCLWSLHVLFKADFLRSLPVGLMARTPVQAFVGGPITMLTISIGFMPRFATLLPCHVLALAICCARLPLLCTLCFPDAPQACLAKQVAMLVGAGCASSALCHYVECNSRKLFCAHAQAAEA</sequence>
<comment type="caution">
    <text evidence="3">The sequence shown here is derived from an EMBL/GenBank/DDBJ whole genome shotgun (WGS) entry which is preliminary data.</text>
</comment>
<dbReference type="AlphaFoldDB" id="A0AAW1R9Q0"/>
<name>A0AAW1R9Q0_9CHLO</name>
<reference evidence="3 4" key="1">
    <citation type="journal article" date="2024" name="Nat. Commun.">
        <title>Phylogenomics reveals the evolutionary origins of lichenization in chlorophyte algae.</title>
        <authorList>
            <person name="Puginier C."/>
            <person name="Libourel C."/>
            <person name="Otte J."/>
            <person name="Skaloud P."/>
            <person name="Haon M."/>
            <person name="Grisel S."/>
            <person name="Petersen M."/>
            <person name="Berrin J.G."/>
            <person name="Delaux P.M."/>
            <person name="Dal Grande F."/>
            <person name="Keller J."/>
        </authorList>
    </citation>
    <scope>NUCLEOTIDE SEQUENCE [LARGE SCALE GENOMIC DNA]</scope>
    <source>
        <strain evidence="3 4">SAG 2043</strain>
    </source>
</reference>
<gene>
    <name evidence="3" type="ORF">WJX72_012143</name>
</gene>
<feature type="region of interest" description="Disordered" evidence="1">
    <location>
        <begin position="162"/>
        <end position="184"/>
    </location>
</feature>
<feature type="transmembrane region" description="Helical" evidence="2">
    <location>
        <begin position="283"/>
        <end position="303"/>
    </location>
</feature>
<dbReference type="EMBL" id="JALJOR010000001">
    <property type="protein sequence ID" value="KAK9830508.1"/>
    <property type="molecule type" value="Genomic_DNA"/>
</dbReference>
<organism evidence="3 4">
    <name type="scientific">[Myrmecia] bisecta</name>
    <dbReference type="NCBI Taxonomy" id="41462"/>
    <lineage>
        <taxon>Eukaryota</taxon>
        <taxon>Viridiplantae</taxon>
        <taxon>Chlorophyta</taxon>
        <taxon>core chlorophytes</taxon>
        <taxon>Trebouxiophyceae</taxon>
        <taxon>Trebouxiales</taxon>
        <taxon>Trebouxiaceae</taxon>
        <taxon>Myrmecia</taxon>
    </lineage>
</organism>
<proteinExistence type="predicted"/>
<evidence type="ECO:0000313" key="3">
    <source>
        <dbReference type="EMBL" id="KAK9830508.1"/>
    </source>
</evidence>
<keyword evidence="2" id="KW-0812">Transmembrane</keyword>
<evidence type="ECO:0000256" key="2">
    <source>
        <dbReference type="SAM" id="Phobius"/>
    </source>
</evidence>
<keyword evidence="2" id="KW-1133">Transmembrane helix</keyword>
<feature type="transmembrane region" description="Helical" evidence="2">
    <location>
        <begin position="347"/>
        <end position="367"/>
    </location>
</feature>
<accession>A0AAW1R9Q0</accession>